<evidence type="ECO:0000256" key="3">
    <source>
        <dbReference type="SAM" id="MobiDB-lite"/>
    </source>
</evidence>
<organism evidence="4 5">
    <name type="scientific">Nocardia suismassiliense</name>
    <dbReference type="NCBI Taxonomy" id="2077092"/>
    <lineage>
        <taxon>Bacteria</taxon>
        <taxon>Bacillati</taxon>
        <taxon>Actinomycetota</taxon>
        <taxon>Actinomycetes</taxon>
        <taxon>Mycobacteriales</taxon>
        <taxon>Nocardiaceae</taxon>
        <taxon>Nocardia</taxon>
    </lineage>
</organism>
<evidence type="ECO:0000256" key="2">
    <source>
        <dbReference type="ARBA" id="ARBA00022525"/>
    </source>
</evidence>
<comment type="subcellular location">
    <subcellularLocation>
        <location evidence="1">Secreted</location>
    </subcellularLocation>
</comment>
<protein>
    <submittedName>
        <fullName evidence="4">M91 family zinc metallopeptidase</fullName>
    </submittedName>
</protein>
<evidence type="ECO:0000256" key="1">
    <source>
        <dbReference type="ARBA" id="ARBA00004613"/>
    </source>
</evidence>
<name>A0ABW6R3V4_9NOCA</name>
<dbReference type="RefSeq" id="WP_387724767.1">
    <property type="nucleotide sequence ID" value="NZ_JBIAPI010000013.1"/>
</dbReference>
<accession>A0ABW6R3V4</accession>
<reference evidence="4 5" key="1">
    <citation type="submission" date="2024-10" db="EMBL/GenBank/DDBJ databases">
        <title>The Natural Products Discovery Center: Release of the First 8490 Sequenced Strains for Exploring Actinobacteria Biosynthetic Diversity.</title>
        <authorList>
            <person name="Kalkreuter E."/>
            <person name="Kautsar S.A."/>
            <person name="Yang D."/>
            <person name="Bader C.D."/>
            <person name="Teijaro C.N."/>
            <person name="Fluegel L."/>
            <person name="Davis C.M."/>
            <person name="Simpson J.R."/>
            <person name="Lauterbach L."/>
            <person name="Steele A.D."/>
            <person name="Gui C."/>
            <person name="Meng S."/>
            <person name="Li G."/>
            <person name="Viehrig K."/>
            <person name="Ye F."/>
            <person name="Su P."/>
            <person name="Kiefer A.F."/>
            <person name="Nichols A."/>
            <person name="Cepeda A.J."/>
            <person name="Yan W."/>
            <person name="Fan B."/>
            <person name="Jiang Y."/>
            <person name="Adhikari A."/>
            <person name="Zheng C.-J."/>
            <person name="Schuster L."/>
            <person name="Cowan T.M."/>
            <person name="Smanski M.J."/>
            <person name="Chevrette M.G."/>
            <person name="De Carvalho L.P.S."/>
            <person name="Shen B."/>
        </authorList>
    </citation>
    <scope>NUCLEOTIDE SEQUENCE [LARGE SCALE GENOMIC DNA]</scope>
    <source>
        <strain evidence="4 5">NPDC003040</strain>
    </source>
</reference>
<comment type="caution">
    <text evidence="4">The sequence shown here is derived from an EMBL/GenBank/DDBJ whole genome shotgun (WGS) entry which is preliminary data.</text>
</comment>
<dbReference type="PRINTS" id="PR00313">
    <property type="entry name" value="CABNDNGRPT"/>
</dbReference>
<evidence type="ECO:0000313" key="5">
    <source>
        <dbReference type="Proteomes" id="UP001601948"/>
    </source>
</evidence>
<dbReference type="InterPro" id="IPR001343">
    <property type="entry name" value="Hemolysn_Ca-bd"/>
</dbReference>
<keyword evidence="5" id="KW-1185">Reference proteome</keyword>
<sequence length="509" mass="53613">MKVIAASVRLAQGQLDQSWDTVSHIPHSGSPSGAVRFEPRNDAETALVNAAGTRATEIRASLDSSLGGERQTMVDATTQWQAISTALAPITQDGVNPFTLPEDIDSVGVITVGNKTYINTGAGDDRVTISDDPFSDGKLVSINGTSYVVPKGQEIIIRTGAGADQVNVPKGTQVNFTVLGGRGSDKIKTGAGADRVLGGHGDDEIETGGGRDAVLAGIGRDYVDGQGDDDLLSGGAGNDTVYGLGGDDRIVGGAGQDYLEGATGNDTIVAGAGNDIVSGGRDNDVLYGGAGNDVSYAGAGSDSTYGGTGADTSHNESGDRSDTDTENIVTVQISNDARFIEIEGSPEFVARTEADLDMLRASPTGQQMLAEMQRAHDDSGFLGMVKENLTITEYPESDNSKAQDGVAGGNEIEYSPRIDHIDDGPPAVVLYHEMAHVYDYMTGNYDDTTYTGDDQLNHGEEQGERVAVGLPVDHDHNPDTPERIDPDHRIELTENGLRREMGVPRREHY</sequence>
<gene>
    <name evidence="4" type="ORF">ACFYV7_35625</name>
</gene>
<dbReference type="PANTHER" id="PTHR38340">
    <property type="entry name" value="S-LAYER PROTEIN"/>
    <property type="match status" value="1"/>
</dbReference>
<dbReference type="EMBL" id="JBIAPI010000013">
    <property type="protein sequence ID" value="MFF3228171.1"/>
    <property type="molecule type" value="Genomic_DNA"/>
</dbReference>
<keyword evidence="2" id="KW-0964">Secreted</keyword>
<dbReference type="PANTHER" id="PTHR38340:SF1">
    <property type="entry name" value="S-LAYER PROTEIN"/>
    <property type="match status" value="1"/>
</dbReference>
<dbReference type="InterPro" id="IPR050557">
    <property type="entry name" value="RTX_toxin/Mannuronan_C5-epim"/>
</dbReference>
<dbReference type="Proteomes" id="UP001601948">
    <property type="component" value="Unassembled WGS sequence"/>
</dbReference>
<dbReference type="SUPFAM" id="SSF51120">
    <property type="entry name" value="beta-Roll"/>
    <property type="match status" value="1"/>
</dbReference>
<dbReference type="Gene3D" id="2.150.10.10">
    <property type="entry name" value="Serralysin-like metalloprotease, C-terminal"/>
    <property type="match status" value="2"/>
</dbReference>
<dbReference type="Pfam" id="PF00353">
    <property type="entry name" value="HemolysinCabind"/>
    <property type="match status" value="3"/>
</dbReference>
<proteinExistence type="predicted"/>
<dbReference type="InterPro" id="IPR011049">
    <property type="entry name" value="Serralysin-like_metalloprot_C"/>
</dbReference>
<dbReference type="InterPro" id="IPR028208">
    <property type="entry name" value="Effector_pro_NleD-like"/>
</dbReference>
<feature type="compositionally biased region" description="Basic and acidic residues" evidence="3">
    <location>
        <begin position="313"/>
        <end position="323"/>
    </location>
</feature>
<feature type="region of interest" description="Disordered" evidence="3">
    <location>
        <begin position="304"/>
        <end position="326"/>
    </location>
</feature>
<dbReference type="Pfam" id="PF14891">
    <property type="entry name" value="Peptidase_M91"/>
    <property type="match status" value="1"/>
</dbReference>
<evidence type="ECO:0000313" key="4">
    <source>
        <dbReference type="EMBL" id="MFF3228171.1"/>
    </source>
</evidence>